<dbReference type="GO" id="GO:0055085">
    <property type="term" value="P:transmembrane transport"/>
    <property type="evidence" value="ECO:0007669"/>
    <property type="project" value="InterPro"/>
</dbReference>
<evidence type="ECO:0000256" key="6">
    <source>
        <dbReference type="SAM" id="SignalP"/>
    </source>
</evidence>
<keyword evidence="4 6" id="KW-0732">Signal</keyword>
<keyword evidence="3" id="KW-0813">Transport</keyword>
<dbReference type="Pfam" id="PF03480">
    <property type="entry name" value="DctP"/>
    <property type="match status" value="1"/>
</dbReference>
<dbReference type="EMBL" id="FNMZ01000004">
    <property type="protein sequence ID" value="SDX33337.1"/>
    <property type="molecule type" value="Genomic_DNA"/>
</dbReference>
<evidence type="ECO:0000313" key="7">
    <source>
        <dbReference type="EMBL" id="SDX33337.1"/>
    </source>
</evidence>
<evidence type="ECO:0000256" key="4">
    <source>
        <dbReference type="ARBA" id="ARBA00022729"/>
    </source>
</evidence>
<dbReference type="Proteomes" id="UP000199118">
    <property type="component" value="Unassembled WGS sequence"/>
</dbReference>
<keyword evidence="5" id="KW-0574">Periplasm</keyword>
<keyword evidence="8" id="KW-1185">Reference proteome</keyword>
<organism evidence="7 8">
    <name type="scientific">Albimonas donghaensis</name>
    <dbReference type="NCBI Taxonomy" id="356660"/>
    <lineage>
        <taxon>Bacteria</taxon>
        <taxon>Pseudomonadati</taxon>
        <taxon>Pseudomonadota</taxon>
        <taxon>Alphaproteobacteria</taxon>
        <taxon>Rhodobacterales</taxon>
        <taxon>Paracoccaceae</taxon>
        <taxon>Albimonas</taxon>
    </lineage>
</organism>
<dbReference type="NCBIfam" id="NF037995">
    <property type="entry name" value="TRAP_S1"/>
    <property type="match status" value="1"/>
</dbReference>
<feature type="signal peptide" evidence="6">
    <location>
        <begin position="1"/>
        <end position="21"/>
    </location>
</feature>
<gene>
    <name evidence="7" type="ORF">SAMN05444336_104327</name>
</gene>
<feature type="chain" id="PRO_5011713670" evidence="6">
    <location>
        <begin position="22"/>
        <end position="385"/>
    </location>
</feature>
<dbReference type="InterPro" id="IPR018389">
    <property type="entry name" value="DctP_fam"/>
</dbReference>
<dbReference type="CDD" id="cd13666">
    <property type="entry name" value="PBP2_TRAP_DctP_like_1"/>
    <property type="match status" value="1"/>
</dbReference>
<evidence type="ECO:0000256" key="3">
    <source>
        <dbReference type="ARBA" id="ARBA00022448"/>
    </source>
</evidence>
<dbReference type="PANTHER" id="PTHR33376:SF7">
    <property type="entry name" value="C4-DICARBOXYLATE-BINDING PROTEIN DCTB"/>
    <property type="match status" value="1"/>
</dbReference>
<dbReference type="Gene3D" id="3.40.190.170">
    <property type="entry name" value="Bacterial extracellular solute-binding protein, family 7"/>
    <property type="match status" value="1"/>
</dbReference>
<dbReference type="InterPro" id="IPR038404">
    <property type="entry name" value="TRAP_DctP_sf"/>
</dbReference>
<evidence type="ECO:0000313" key="8">
    <source>
        <dbReference type="Proteomes" id="UP000199118"/>
    </source>
</evidence>
<reference evidence="7 8" key="1">
    <citation type="submission" date="2016-10" db="EMBL/GenBank/DDBJ databases">
        <authorList>
            <person name="de Groot N.N."/>
        </authorList>
    </citation>
    <scope>NUCLEOTIDE SEQUENCE [LARGE SCALE GENOMIC DNA]</scope>
    <source>
        <strain evidence="7 8">DSM 17890</strain>
    </source>
</reference>
<dbReference type="STRING" id="356660.SAMN05444336_104327"/>
<evidence type="ECO:0000256" key="2">
    <source>
        <dbReference type="ARBA" id="ARBA00009023"/>
    </source>
</evidence>
<dbReference type="RefSeq" id="WP_176954757.1">
    <property type="nucleotide sequence ID" value="NZ_FNMZ01000004.1"/>
</dbReference>
<evidence type="ECO:0000256" key="5">
    <source>
        <dbReference type="ARBA" id="ARBA00022764"/>
    </source>
</evidence>
<comment type="subcellular location">
    <subcellularLocation>
        <location evidence="1">Periplasm</location>
    </subcellularLocation>
</comment>
<evidence type="ECO:0000256" key="1">
    <source>
        <dbReference type="ARBA" id="ARBA00004418"/>
    </source>
</evidence>
<comment type="similarity">
    <text evidence="2">Belongs to the bacterial solute-binding protein 7 family.</text>
</comment>
<dbReference type="AlphaFoldDB" id="A0A1H3AUJ5"/>
<accession>A0A1H3AUJ5</accession>
<dbReference type="GO" id="GO:0042597">
    <property type="term" value="C:periplasmic space"/>
    <property type="evidence" value="ECO:0007669"/>
    <property type="project" value="UniProtKB-SubCell"/>
</dbReference>
<protein>
    <submittedName>
        <fullName evidence="7">TRAP-type C4-dicarboxylate transport system, substrate-binding protein</fullName>
    </submittedName>
</protein>
<name>A0A1H3AUJ5_9RHOB</name>
<sequence>MKSTIRAAALAAFGAAATLGAAGAPAEAANLRFAVGSPPNSLGDNAANYFAEKLNEFSGGEVTAKIYPLSLLNLMESNTGLRDGIADIATVLWPYFLAEYPETNLAAELAALSELVDGNKKQATLAYLGAVSEYVALHCPECREETLAQNQVFLAGLGTSAYILQCMKKVTTVEDMKGLRIRAGGAWWTRWANAMGATPVSMSINETFEGLSQGVLDCTASNPAELTQFGFIDAVEHITTGVPGSSFAFGMGQMNRDTWLSLSDDEKSQVLHAAAYLSGDGIMAYFDDGEENVGKLAPEQGIEIYEADPALVAKSKAWIEEDLASLGASYEERFEIKDAAAKTATLRKLIDEWLPRMEGVETRDQLAEVLWENVQSKIDVATYGQ</sequence>
<dbReference type="PANTHER" id="PTHR33376">
    <property type="match status" value="1"/>
</dbReference>
<proteinExistence type="inferred from homology"/>